<dbReference type="PANTHER" id="PTHR30521:SF4">
    <property type="entry name" value="DEFERROCHELATASE"/>
    <property type="match status" value="1"/>
</dbReference>
<evidence type="ECO:0000256" key="2">
    <source>
        <dbReference type="ARBA" id="ARBA00022559"/>
    </source>
</evidence>
<comment type="cofactor">
    <cofactor evidence="1">
        <name>heme b</name>
        <dbReference type="ChEBI" id="CHEBI:60344"/>
    </cofactor>
</comment>
<dbReference type="GO" id="GO:0046872">
    <property type="term" value="F:metal ion binding"/>
    <property type="evidence" value="ECO:0007669"/>
    <property type="project" value="UniProtKB-KW"/>
</dbReference>
<dbReference type="GO" id="GO:0020037">
    <property type="term" value="F:heme binding"/>
    <property type="evidence" value="ECO:0007669"/>
    <property type="project" value="InterPro"/>
</dbReference>
<evidence type="ECO:0000313" key="12">
    <source>
        <dbReference type="Proteomes" id="UP000799428"/>
    </source>
</evidence>
<feature type="domain" description="DyP dimeric alpha+beta barrel" evidence="10">
    <location>
        <begin position="10"/>
        <end position="188"/>
    </location>
</feature>
<dbReference type="NCBIfam" id="TIGR01413">
    <property type="entry name" value="Dyp_perox_fam"/>
    <property type="match status" value="1"/>
</dbReference>
<dbReference type="EMBL" id="MU005774">
    <property type="protein sequence ID" value="KAF2707322.1"/>
    <property type="molecule type" value="Genomic_DNA"/>
</dbReference>
<keyword evidence="7" id="KW-0408">Iron</keyword>
<organism evidence="11 12">
    <name type="scientific">Pleomassaria siparia CBS 279.74</name>
    <dbReference type="NCBI Taxonomy" id="1314801"/>
    <lineage>
        <taxon>Eukaryota</taxon>
        <taxon>Fungi</taxon>
        <taxon>Dikarya</taxon>
        <taxon>Ascomycota</taxon>
        <taxon>Pezizomycotina</taxon>
        <taxon>Dothideomycetes</taxon>
        <taxon>Pleosporomycetidae</taxon>
        <taxon>Pleosporales</taxon>
        <taxon>Pleomassariaceae</taxon>
        <taxon>Pleomassaria</taxon>
    </lineage>
</organism>
<evidence type="ECO:0000256" key="5">
    <source>
        <dbReference type="ARBA" id="ARBA00022729"/>
    </source>
</evidence>
<sequence>MAVAPLSLANVQGDILFGLPKQTQSFFLFQIDEVDGFRSNLLNLVPLITSAEQTKGNITEIRRFKELNGLKVNEGDGETVHPDVITVSGVNIAFSAKGLAKIGIVDDIKDPAFSNGMKNDAAVLGDNGVFGDDGFVPDWDAAFLEEIHGVALIAGDSHESVDEKLANVKDILKTTVKEISTLSGDVRPGDERGREHFGYQDGISNPSVEGVDAINPGQTVINQGVALLGRGFDLNFSRPDWALDGSFMALRKLPQLVPEFDKFLLDTAGTQEGADLMGARMVGRWKSGAPIIKSPTQDDPALGADAARNNDFKFTANDQSKCPFAAHIRKMNPRNDLDEEDIRPHMVLRRGIPFGPEVSDAERASNTTQQERGLLFVCYQSVIKNGFSFLQQSWANSQGFPFPIGDVPGFDPIIGQQTGGGVRQMTGAFASNTSQPINLVAQWVNAKGGEYFFSPSIPTLRDVFAKAT</sequence>
<dbReference type="PROSITE" id="PS51404">
    <property type="entry name" value="DYP_PEROXIDASE"/>
    <property type="match status" value="1"/>
</dbReference>
<keyword evidence="3" id="KW-0349">Heme</keyword>
<dbReference type="OrthoDB" id="3207336at2759"/>
<feature type="domain" description="Dyp-type peroxidase C-terminal" evidence="9">
    <location>
        <begin position="194"/>
        <end position="396"/>
    </location>
</feature>
<reference evidence="11" key="1">
    <citation type="journal article" date="2020" name="Stud. Mycol.">
        <title>101 Dothideomycetes genomes: a test case for predicting lifestyles and emergence of pathogens.</title>
        <authorList>
            <person name="Haridas S."/>
            <person name="Albert R."/>
            <person name="Binder M."/>
            <person name="Bloem J."/>
            <person name="Labutti K."/>
            <person name="Salamov A."/>
            <person name="Andreopoulos B."/>
            <person name="Baker S."/>
            <person name="Barry K."/>
            <person name="Bills G."/>
            <person name="Bluhm B."/>
            <person name="Cannon C."/>
            <person name="Castanera R."/>
            <person name="Culley D."/>
            <person name="Daum C."/>
            <person name="Ezra D."/>
            <person name="Gonzalez J."/>
            <person name="Henrissat B."/>
            <person name="Kuo A."/>
            <person name="Liang C."/>
            <person name="Lipzen A."/>
            <person name="Lutzoni F."/>
            <person name="Magnuson J."/>
            <person name="Mondo S."/>
            <person name="Nolan M."/>
            <person name="Ohm R."/>
            <person name="Pangilinan J."/>
            <person name="Park H.-J."/>
            <person name="Ramirez L."/>
            <person name="Alfaro M."/>
            <person name="Sun H."/>
            <person name="Tritt A."/>
            <person name="Yoshinaga Y."/>
            <person name="Zwiers L.-H."/>
            <person name="Turgeon B."/>
            <person name="Goodwin S."/>
            <person name="Spatafora J."/>
            <person name="Crous P."/>
            <person name="Grigoriev I."/>
        </authorList>
    </citation>
    <scope>NUCLEOTIDE SEQUENCE</scope>
    <source>
        <strain evidence="11">CBS 279.74</strain>
    </source>
</reference>
<comment type="similarity">
    <text evidence="8">Belongs to the DyP-type peroxidase family.</text>
</comment>
<keyword evidence="2 11" id="KW-0575">Peroxidase</keyword>
<keyword evidence="4" id="KW-0479">Metal-binding</keyword>
<dbReference type="InterPro" id="IPR011008">
    <property type="entry name" value="Dimeric_a/b-barrel"/>
</dbReference>
<evidence type="ECO:0000313" key="11">
    <source>
        <dbReference type="EMBL" id="KAF2707322.1"/>
    </source>
</evidence>
<dbReference type="GO" id="GO:0004601">
    <property type="term" value="F:peroxidase activity"/>
    <property type="evidence" value="ECO:0007669"/>
    <property type="project" value="UniProtKB-KW"/>
</dbReference>
<evidence type="ECO:0000256" key="6">
    <source>
        <dbReference type="ARBA" id="ARBA00023002"/>
    </source>
</evidence>
<dbReference type="GO" id="GO:0005829">
    <property type="term" value="C:cytosol"/>
    <property type="evidence" value="ECO:0007669"/>
    <property type="project" value="TreeGrafter"/>
</dbReference>
<dbReference type="PANTHER" id="PTHR30521">
    <property type="entry name" value="DEFERROCHELATASE/PEROXIDASE"/>
    <property type="match status" value="1"/>
</dbReference>
<accession>A0A6G1K4E0</accession>
<evidence type="ECO:0000256" key="3">
    <source>
        <dbReference type="ARBA" id="ARBA00022617"/>
    </source>
</evidence>
<keyword evidence="5" id="KW-0732">Signal</keyword>
<dbReference type="Pfam" id="PF21105">
    <property type="entry name" value="DyP_N"/>
    <property type="match status" value="1"/>
</dbReference>
<protein>
    <submittedName>
        <fullName evidence="11">DyP-type peroxidase</fullName>
    </submittedName>
</protein>
<evidence type="ECO:0000256" key="8">
    <source>
        <dbReference type="ARBA" id="ARBA00025737"/>
    </source>
</evidence>
<dbReference type="AlphaFoldDB" id="A0A6G1K4E0"/>
<evidence type="ECO:0000256" key="4">
    <source>
        <dbReference type="ARBA" id="ARBA00022723"/>
    </source>
</evidence>
<dbReference type="Proteomes" id="UP000799428">
    <property type="component" value="Unassembled WGS sequence"/>
</dbReference>
<evidence type="ECO:0000259" key="9">
    <source>
        <dbReference type="Pfam" id="PF20628"/>
    </source>
</evidence>
<proteinExistence type="inferred from homology"/>
<dbReference type="Pfam" id="PF20628">
    <property type="entry name" value="Dyp_perox_C"/>
    <property type="match status" value="1"/>
</dbReference>
<dbReference type="SUPFAM" id="SSF54909">
    <property type="entry name" value="Dimeric alpha+beta barrel"/>
    <property type="match status" value="1"/>
</dbReference>
<evidence type="ECO:0000256" key="1">
    <source>
        <dbReference type="ARBA" id="ARBA00001970"/>
    </source>
</evidence>
<evidence type="ECO:0000256" key="7">
    <source>
        <dbReference type="ARBA" id="ARBA00023004"/>
    </source>
</evidence>
<dbReference type="InterPro" id="IPR049509">
    <property type="entry name" value="DyP_N"/>
</dbReference>
<dbReference type="InterPro" id="IPR006314">
    <property type="entry name" value="Dyp_peroxidase"/>
</dbReference>
<name>A0A6G1K4E0_9PLEO</name>
<dbReference type="InterPro" id="IPR048328">
    <property type="entry name" value="Dyp_perox_C"/>
</dbReference>
<gene>
    <name evidence="11" type="ORF">K504DRAFT_458753</name>
</gene>
<keyword evidence="12" id="KW-1185">Reference proteome</keyword>
<evidence type="ECO:0000259" key="10">
    <source>
        <dbReference type="Pfam" id="PF21105"/>
    </source>
</evidence>
<keyword evidence="6" id="KW-0560">Oxidoreductase</keyword>